<proteinExistence type="predicted"/>
<sequence length="602" mass="63886">MTVPREILRTSLLGPVGIAMAIAATGLPGCGPAAEKAVVAEPVAPVRPPEVKPATLPPVKFVDATSEAGIRFTHSNGAFGDKLLPETMGAGVAFLDYDNDGDPDLLFVNSCPWPGHESASPPTQALYRNDGKGHFADVTKEAGLDKTFYGQGVAVGDYDNDGDLDVYVTAVGGGHLFRNDGKGHFEDVTAAANAKGSDGWLTGAAFVDIENDGDLDLFICNYVTWNPEIDKVQGFQLTGLGRAYGPPTSFNGSLCVLLRNDGGRFTDVSEASGIQVRTPDLKVPLGKSLGVAPFDVDGDGLVDIAVANDTVQNFLFHNKGGGKFEEVAILSGVAFDSTGSPRGGMGCDWGCFANDQRLALAVGNFANEMTALYVCDRPDNIQFSDLANIYGLGAPTQPPLKFGLFFFDYDNDGRLDLLSANGHLEPDISKVQASESYEQPMQLFWNSGKPGRQMFVKVGPQAAGPDLFKPMVGRGSAYADIDGDGDLDVVVTVNNGPARLFRNEGGNANRWIRVVLEGDGKGSNRSAIGAKLEVKAGGQDCRRQLFPAKSYLSSMELPLTFGLGQAEKADELTVTWPSGKTTTRKDLVAGKIYKIEEGKPTP</sequence>
<dbReference type="SUPFAM" id="SSF69318">
    <property type="entry name" value="Integrin alpha N-terminal domain"/>
    <property type="match status" value="1"/>
</dbReference>
<evidence type="ECO:0000256" key="1">
    <source>
        <dbReference type="ARBA" id="ARBA00022729"/>
    </source>
</evidence>
<dbReference type="AlphaFoldDB" id="A0A5B9VZB7"/>
<keyword evidence="1" id="KW-0732">Signal</keyword>
<keyword evidence="4" id="KW-1185">Reference proteome</keyword>
<dbReference type="KEGG" id="agv:OJF2_19000"/>
<gene>
    <name evidence="3" type="ORF">OJF2_19000</name>
</gene>
<evidence type="ECO:0000259" key="2">
    <source>
        <dbReference type="Pfam" id="PF07593"/>
    </source>
</evidence>
<evidence type="ECO:0000313" key="3">
    <source>
        <dbReference type="EMBL" id="QEH33399.1"/>
    </source>
</evidence>
<evidence type="ECO:0000313" key="4">
    <source>
        <dbReference type="Proteomes" id="UP000324233"/>
    </source>
</evidence>
<accession>A0A5B9VZB7</accession>
<dbReference type="Proteomes" id="UP000324233">
    <property type="component" value="Chromosome"/>
</dbReference>
<dbReference type="InterPro" id="IPR027039">
    <property type="entry name" value="Crtac1"/>
</dbReference>
<reference evidence="3 4" key="1">
    <citation type="submission" date="2019-08" db="EMBL/GenBank/DDBJ databases">
        <title>Deep-cultivation of Planctomycetes and their phenomic and genomic characterization uncovers novel biology.</title>
        <authorList>
            <person name="Wiegand S."/>
            <person name="Jogler M."/>
            <person name="Boedeker C."/>
            <person name="Pinto D."/>
            <person name="Vollmers J."/>
            <person name="Rivas-Marin E."/>
            <person name="Kohn T."/>
            <person name="Peeters S.H."/>
            <person name="Heuer A."/>
            <person name="Rast P."/>
            <person name="Oberbeckmann S."/>
            <person name="Bunk B."/>
            <person name="Jeske O."/>
            <person name="Meyerdierks A."/>
            <person name="Storesund J.E."/>
            <person name="Kallscheuer N."/>
            <person name="Luecker S."/>
            <person name="Lage O.M."/>
            <person name="Pohl T."/>
            <person name="Merkel B.J."/>
            <person name="Hornburger P."/>
            <person name="Mueller R.-W."/>
            <person name="Bruemmer F."/>
            <person name="Labrenz M."/>
            <person name="Spormann A.M."/>
            <person name="Op den Camp H."/>
            <person name="Overmann J."/>
            <person name="Amann R."/>
            <person name="Jetten M.S.M."/>
            <person name="Mascher T."/>
            <person name="Medema M.H."/>
            <person name="Devos D.P."/>
            <person name="Kaster A.-K."/>
            <person name="Ovreas L."/>
            <person name="Rohde M."/>
            <person name="Galperin M.Y."/>
            <person name="Jogler C."/>
        </authorList>
    </citation>
    <scope>NUCLEOTIDE SEQUENCE [LARGE SCALE GENOMIC DNA]</scope>
    <source>
        <strain evidence="3 4">OJF2</strain>
    </source>
</reference>
<name>A0A5B9VZB7_9BACT</name>
<dbReference type="InterPro" id="IPR011519">
    <property type="entry name" value="UnbV_ASPIC"/>
</dbReference>
<feature type="domain" description="ASPIC/UnbV" evidence="2">
    <location>
        <begin position="527"/>
        <end position="593"/>
    </location>
</feature>
<dbReference type="PANTHER" id="PTHR16026:SF0">
    <property type="entry name" value="CARTILAGE ACIDIC PROTEIN 1"/>
    <property type="match status" value="1"/>
</dbReference>
<dbReference type="Gene3D" id="2.130.10.130">
    <property type="entry name" value="Integrin alpha, N-terminal"/>
    <property type="match status" value="2"/>
</dbReference>
<dbReference type="PANTHER" id="PTHR16026">
    <property type="entry name" value="CARTILAGE ACIDIC PROTEIN 1"/>
    <property type="match status" value="1"/>
</dbReference>
<dbReference type="InterPro" id="IPR013517">
    <property type="entry name" value="FG-GAP"/>
</dbReference>
<dbReference type="EMBL" id="CP042997">
    <property type="protein sequence ID" value="QEH33399.1"/>
    <property type="molecule type" value="Genomic_DNA"/>
</dbReference>
<organism evidence="3 4">
    <name type="scientific">Aquisphaera giovannonii</name>
    <dbReference type="NCBI Taxonomy" id="406548"/>
    <lineage>
        <taxon>Bacteria</taxon>
        <taxon>Pseudomonadati</taxon>
        <taxon>Planctomycetota</taxon>
        <taxon>Planctomycetia</taxon>
        <taxon>Isosphaerales</taxon>
        <taxon>Isosphaeraceae</taxon>
        <taxon>Aquisphaera</taxon>
    </lineage>
</organism>
<dbReference type="InterPro" id="IPR028994">
    <property type="entry name" value="Integrin_alpha_N"/>
</dbReference>
<protein>
    <submittedName>
        <fullName evidence="3">ASPIC and UnbV</fullName>
    </submittedName>
</protein>
<dbReference type="Pfam" id="PF07593">
    <property type="entry name" value="UnbV_ASPIC"/>
    <property type="match status" value="1"/>
</dbReference>
<dbReference type="Pfam" id="PF13517">
    <property type="entry name" value="FG-GAP_3"/>
    <property type="match status" value="3"/>
</dbReference>